<comment type="cofactor">
    <cofactor evidence="2">
        <name>Zn(2+)</name>
        <dbReference type="ChEBI" id="CHEBI:29105"/>
    </cofactor>
    <text evidence="2">Binds 1 zinc ion per subunit.</text>
</comment>
<feature type="binding site" evidence="2">
    <location>
        <position position="294"/>
    </location>
    <ligand>
        <name>Zn(2+)</name>
        <dbReference type="ChEBI" id="CHEBI:29105"/>
        <note>catalytic</note>
    </ligand>
</feature>
<feature type="active site" description="Proton donor/acceptor" evidence="3">
    <location>
        <position position="265"/>
    </location>
</feature>
<dbReference type="Gene3D" id="1.10.1370.30">
    <property type="match status" value="1"/>
</dbReference>
<organism evidence="4 5">
    <name type="scientific">Brotaphodocola catenula</name>
    <dbReference type="NCBI Taxonomy" id="2885361"/>
    <lineage>
        <taxon>Bacteria</taxon>
        <taxon>Bacillati</taxon>
        <taxon>Bacillota</taxon>
        <taxon>Clostridia</taxon>
        <taxon>Lachnospirales</taxon>
        <taxon>Lachnospiraceae</taxon>
        <taxon>Brotaphodocola</taxon>
    </lineage>
</organism>
<evidence type="ECO:0000313" key="4">
    <source>
        <dbReference type="EMBL" id="MCC2165387.1"/>
    </source>
</evidence>
<keyword evidence="1 2" id="KW-0479">Metal-binding</keyword>
<evidence type="ECO:0000256" key="3">
    <source>
        <dbReference type="PIRSR" id="PIRSR006615-2"/>
    </source>
</evidence>
<dbReference type="PROSITE" id="PS52034">
    <property type="entry name" value="PEPTIDASE_M32"/>
    <property type="match status" value="1"/>
</dbReference>
<comment type="function">
    <text evidence="1">Broad specificity carboxypetidase that releases amino acids sequentially from the C-terminus, including neutral, aromatic, polar and basic residues.</text>
</comment>
<dbReference type="PANTHER" id="PTHR34217:SF1">
    <property type="entry name" value="CARBOXYPEPTIDASE 1"/>
    <property type="match status" value="1"/>
</dbReference>
<keyword evidence="2" id="KW-0862">Zinc</keyword>
<evidence type="ECO:0000256" key="1">
    <source>
        <dbReference type="PIRNR" id="PIRNR006615"/>
    </source>
</evidence>
<dbReference type="InterPro" id="IPR001333">
    <property type="entry name" value="Peptidase_M32_Taq"/>
</dbReference>
<keyword evidence="1 4" id="KW-0121">Carboxypeptidase</keyword>
<dbReference type="GO" id="GO:0006508">
    <property type="term" value="P:proteolysis"/>
    <property type="evidence" value="ECO:0007669"/>
    <property type="project" value="UniProtKB-UniRule"/>
</dbReference>
<dbReference type="CDD" id="cd06460">
    <property type="entry name" value="M32_Taq"/>
    <property type="match status" value="1"/>
</dbReference>
<comment type="caution">
    <text evidence="4">The sequence shown here is derived from an EMBL/GenBank/DDBJ whole genome shotgun (WGS) entry which is preliminary data.</text>
</comment>
<dbReference type="SUPFAM" id="SSF55486">
    <property type="entry name" value="Metalloproteases ('zincins'), catalytic domain"/>
    <property type="match status" value="1"/>
</dbReference>
<dbReference type="AlphaFoldDB" id="A0AAE3AU66"/>
<dbReference type="PIRSF" id="PIRSF006615">
    <property type="entry name" value="Zn_crbxpep_Taq"/>
    <property type="match status" value="1"/>
</dbReference>
<feature type="binding site" evidence="2">
    <location>
        <position position="268"/>
    </location>
    <ligand>
        <name>Zn(2+)</name>
        <dbReference type="ChEBI" id="CHEBI:29105"/>
        <note>catalytic</note>
    </ligand>
</feature>
<dbReference type="EMBL" id="JAJEPU010000034">
    <property type="protein sequence ID" value="MCC2165387.1"/>
    <property type="molecule type" value="Genomic_DNA"/>
</dbReference>
<accession>A0AAE3AU66</accession>
<dbReference type="GO" id="GO:0046872">
    <property type="term" value="F:metal ion binding"/>
    <property type="evidence" value="ECO:0007669"/>
    <property type="project" value="UniProtKB-KW"/>
</dbReference>
<evidence type="ECO:0000256" key="2">
    <source>
        <dbReference type="PIRSR" id="PIRSR006615-1"/>
    </source>
</evidence>
<dbReference type="GO" id="GO:0004181">
    <property type="term" value="F:metallocarboxypeptidase activity"/>
    <property type="evidence" value="ECO:0007669"/>
    <property type="project" value="UniProtKB-UniRule"/>
</dbReference>
<keyword evidence="1" id="KW-0645">Protease</keyword>
<sequence>MRKELEKRLERAMAYQTALTLFEWDNETLAPEEAGPYTARVQGILSEAYQEVMTDPQMRELLEEAEQENVPGEENTDVDRAVIREAKEELDRLACIPPREYRAYQELVADSARICAKARKENDFESFAPTLEKIVFWQKKFAGYQAKEGQKLYDVMLDTYEKGFDMAHLDPFFELLRKEIVPLLHQVMNADSVSIDDSFLSGEYDEDKQRELGEFLAKYVGFDFKKGVLATSAHPFTTNLHNHDVRITTHYKDRVDSSLFSVIHESGHAVYEMGIADELTQTLVGQGASMGMHESQSRFFENLIGRSEAFWVPLYGKLKELFPEELRGVGREMFVRAINKVQPGLIRTEADELTYSLHVLVRYELEKKLIEEDLDVRELPKLWGDLYEKYLGIRPANDAEGVLQDIHWAQGSFGYFPSYALGSAFGAQMYAYMRTQMDVDGLLETGKLEVIREYLREHVHRFGKMKTSAEIIRDMTGEDFNPHYYVNYLKDKYQKLYRLNLE</sequence>
<comment type="similarity">
    <text evidence="1">Belongs to the peptidase M32 family.</text>
</comment>
<dbReference type="EC" id="3.4.17.19" evidence="1"/>
<name>A0AAE3AU66_9FIRM</name>
<feature type="binding site" evidence="2">
    <location>
        <position position="264"/>
    </location>
    <ligand>
        <name>Zn(2+)</name>
        <dbReference type="ChEBI" id="CHEBI:29105"/>
        <note>catalytic</note>
    </ligand>
</feature>
<protein>
    <recommendedName>
        <fullName evidence="1">Metal-dependent carboxypeptidase</fullName>
        <ecNumber evidence="1">3.4.17.19</ecNumber>
    </recommendedName>
</protein>
<proteinExistence type="inferred from homology"/>
<dbReference type="Proteomes" id="UP001198962">
    <property type="component" value="Unassembled WGS sequence"/>
</dbReference>
<dbReference type="Pfam" id="PF02074">
    <property type="entry name" value="Peptidase_M32"/>
    <property type="match status" value="1"/>
</dbReference>
<evidence type="ECO:0000313" key="5">
    <source>
        <dbReference type="Proteomes" id="UP001198962"/>
    </source>
</evidence>
<comment type="catalytic activity">
    <reaction evidence="1">
        <text>Release of a C-terminal amino acid with broad specificity, except for -Pro.</text>
        <dbReference type="EC" id="3.4.17.19"/>
    </reaction>
</comment>
<dbReference type="PANTHER" id="PTHR34217">
    <property type="entry name" value="METAL-DEPENDENT CARBOXYPEPTIDASE"/>
    <property type="match status" value="1"/>
</dbReference>
<gene>
    <name evidence="4" type="ORF">LKD32_10995</name>
</gene>
<reference evidence="4" key="1">
    <citation type="submission" date="2021-10" db="EMBL/GenBank/DDBJ databases">
        <title>Anaerobic single-cell dispensing facilitates the cultivation of human gut bacteria.</title>
        <authorList>
            <person name="Afrizal A."/>
        </authorList>
    </citation>
    <scope>NUCLEOTIDE SEQUENCE</scope>
    <source>
        <strain evidence="4">CLA-AA-H274</strain>
    </source>
</reference>
<keyword evidence="5" id="KW-1185">Reference proteome</keyword>
<keyword evidence="1" id="KW-0482">Metalloprotease</keyword>
<keyword evidence="1" id="KW-0378">Hydrolase</keyword>
<dbReference type="PRINTS" id="PR00998">
    <property type="entry name" value="CRBOXYPTASET"/>
</dbReference>
<dbReference type="RefSeq" id="WP_308451705.1">
    <property type="nucleotide sequence ID" value="NZ_JAJEPU010000034.1"/>
</dbReference>